<evidence type="ECO:0000313" key="2">
    <source>
        <dbReference type="EMBL" id="SMY26841.1"/>
    </source>
</evidence>
<reference evidence="2 3" key="1">
    <citation type="submission" date="2016-10" db="EMBL/GenBank/DDBJ databases">
        <authorList>
            <person name="Varghese N."/>
        </authorList>
    </citation>
    <scope>NUCLEOTIDE SEQUENCE [LARGE SCALE GENOMIC DNA]</scope>
</reference>
<feature type="compositionally biased region" description="Gly residues" evidence="1">
    <location>
        <begin position="108"/>
        <end position="122"/>
    </location>
</feature>
<feature type="compositionally biased region" description="Gly residues" evidence="1">
    <location>
        <begin position="73"/>
        <end position="83"/>
    </location>
</feature>
<proteinExistence type="predicted"/>
<organism evidence="2 3">
    <name type="scientific">Zymoseptoria tritici ST99CH_1A5</name>
    <dbReference type="NCBI Taxonomy" id="1276529"/>
    <lineage>
        <taxon>Eukaryota</taxon>
        <taxon>Fungi</taxon>
        <taxon>Dikarya</taxon>
        <taxon>Ascomycota</taxon>
        <taxon>Pezizomycotina</taxon>
        <taxon>Dothideomycetes</taxon>
        <taxon>Dothideomycetidae</taxon>
        <taxon>Mycosphaerellales</taxon>
        <taxon>Mycosphaerellaceae</taxon>
        <taxon>Zymoseptoria</taxon>
    </lineage>
</organism>
<feature type="compositionally biased region" description="Basic and acidic residues" evidence="1">
    <location>
        <begin position="84"/>
        <end position="103"/>
    </location>
</feature>
<name>A0A1Y6LW00_ZYMTR</name>
<accession>A0A1Y6LW00</accession>
<evidence type="ECO:0000256" key="1">
    <source>
        <dbReference type="SAM" id="MobiDB-lite"/>
    </source>
</evidence>
<sequence length="122" mass="12996">MELYLLKKPYDRAAVKAKLLSEVKKTIPGPVFHSPEWYAKFGDGLEDKFVAPARARGGGRYGGHGGRNDHQGRGGYGGYGGHTETGRDGRGGQRGPNHQEGRGRRGGVHGQPGRGGRGCRGS</sequence>
<protein>
    <submittedName>
        <fullName evidence="2">Uncharacterized protein</fullName>
    </submittedName>
</protein>
<gene>
    <name evidence="2" type="ORF">ZT1A5_G8285</name>
</gene>
<dbReference type="AlphaFoldDB" id="A0A1Y6LW00"/>
<evidence type="ECO:0000313" key="3">
    <source>
        <dbReference type="Proteomes" id="UP000215453"/>
    </source>
</evidence>
<feature type="region of interest" description="Disordered" evidence="1">
    <location>
        <begin position="55"/>
        <end position="122"/>
    </location>
</feature>
<feature type="compositionally biased region" description="Gly residues" evidence="1">
    <location>
        <begin position="56"/>
        <end position="65"/>
    </location>
</feature>
<dbReference type="Proteomes" id="UP000215453">
    <property type="component" value="Chromosome 8"/>
</dbReference>
<dbReference type="EMBL" id="LT882683">
    <property type="protein sequence ID" value="SMY26841.1"/>
    <property type="molecule type" value="Genomic_DNA"/>
</dbReference>